<evidence type="ECO:0000256" key="4">
    <source>
        <dbReference type="SAM" id="SignalP"/>
    </source>
</evidence>
<keyword evidence="2" id="KW-0274">FAD</keyword>
<keyword evidence="7" id="KW-1185">Reference proteome</keyword>
<keyword evidence="1" id="KW-0285">Flavoprotein</keyword>
<dbReference type="Pfam" id="PF01494">
    <property type="entry name" value="FAD_binding_3"/>
    <property type="match status" value="1"/>
</dbReference>
<organism evidence="6 7">
    <name type="scientific">Echria macrotheca</name>
    <dbReference type="NCBI Taxonomy" id="438768"/>
    <lineage>
        <taxon>Eukaryota</taxon>
        <taxon>Fungi</taxon>
        <taxon>Dikarya</taxon>
        <taxon>Ascomycota</taxon>
        <taxon>Pezizomycotina</taxon>
        <taxon>Sordariomycetes</taxon>
        <taxon>Sordariomycetidae</taxon>
        <taxon>Sordariales</taxon>
        <taxon>Schizotheciaceae</taxon>
        <taxon>Echria</taxon>
    </lineage>
</organism>
<evidence type="ECO:0000256" key="1">
    <source>
        <dbReference type="ARBA" id="ARBA00022630"/>
    </source>
</evidence>
<dbReference type="PRINTS" id="PR00420">
    <property type="entry name" value="RNGMNOXGNASE"/>
</dbReference>
<dbReference type="Gene3D" id="3.50.50.60">
    <property type="entry name" value="FAD/NAD(P)-binding domain"/>
    <property type="match status" value="1"/>
</dbReference>
<evidence type="ECO:0000313" key="6">
    <source>
        <dbReference type="EMBL" id="KAK1754315.1"/>
    </source>
</evidence>
<gene>
    <name evidence="6" type="ORF">QBC47DRAFT_215468</name>
</gene>
<feature type="signal peptide" evidence="4">
    <location>
        <begin position="1"/>
        <end position="18"/>
    </location>
</feature>
<feature type="domain" description="FAD-binding" evidence="5">
    <location>
        <begin position="3"/>
        <end position="337"/>
    </location>
</feature>
<keyword evidence="4" id="KW-0732">Signal</keyword>
<dbReference type="InterPro" id="IPR002938">
    <property type="entry name" value="FAD-bd"/>
</dbReference>
<evidence type="ECO:0000256" key="3">
    <source>
        <dbReference type="ARBA" id="ARBA00023002"/>
    </source>
</evidence>
<reference evidence="6" key="1">
    <citation type="submission" date="2023-06" db="EMBL/GenBank/DDBJ databases">
        <title>Genome-scale phylogeny and comparative genomics of the fungal order Sordariales.</title>
        <authorList>
            <consortium name="Lawrence Berkeley National Laboratory"/>
            <person name="Hensen N."/>
            <person name="Bonometti L."/>
            <person name="Westerberg I."/>
            <person name="Brannstrom I.O."/>
            <person name="Guillou S."/>
            <person name="Cros-Aarteil S."/>
            <person name="Calhoun S."/>
            <person name="Haridas S."/>
            <person name="Kuo A."/>
            <person name="Mondo S."/>
            <person name="Pangilinan J."/>
            <person name="Riley R."/>
            <person name="Labutti K."/>
            <person name="Andreopoulos B."/>
            <person name="Lipzen A."/>
            <person name="Chen C."/>
            <person name="Yanf M."/>
            <person name="Daum C."/>
            <person name="Ng V."/>
            <person name="Clum A."/>
            <person name="Steindorff A."/>
            <person name="Ohm R."/>
            <person name="Martin F."/>
            <person name="Silar P."/>
            <person name="Natvig D."/>
            <person name="Lalanne C."/>
            <person name="Gautier V."/>
            <person name="Ament-Velasquez S.L."/>
            <person name="Kruys A."/>
            <person name="Hutchinson M.I."/>
            <person name="Powell A.J."/>
            <person name="Barry K."/>
            <person name="Miller A.N."/>
            <person name="Grigoriev I.V."/>
            <person name="Debuchy R."/>
            <person name="Gladieux P."/>
            <person name="Thoren M.H."/>
            <person name="Johannesson H."/>
        </authorList>
    </citation>
    <scope>NUCLEOTIDE SEQUENCE</scope>
    <source>
        <strain evidence="6">PSN4</strain>
    </source>
</reference>
<dbReference type="AlphaFoldDB" id="A0AAJ0BAL4"/>
<feature type="chain" id="PRO_5042600850" description="FAD-binding domain-containing protein" evidence="4">
    <location>
        <begin position="19"/>
        <end position="440"/>
    </location>
</feature>
<comment type="caution">
    <text evidence="6">The sequence shown here is derived from an EMBL/GenBank/DDBJ whole genome shotgun (WGS) entry which is preliminary data.</text>
</comment>
<name>A0AAJ0BAL4_9PEZI</name>
<dbReference type="SUPFAM" id="SSF51905">
    <property type="entry name" value="FAD/NAD(P)-binding domain"/>
    <property type="match status" value="1"/>
</dbReference>
<dbReference type="PANTHER" id="PTHR46865:SF7">
    <property type="entry name" value="MONOOXYGENASE, PUTATIVE (AFU_ORTHOLOGUE AFUA_8G07040)-RELATED"/>
    <property type="match status" value="1"/>
</dbReference>
<accession>A0AAJ0BAL4</accession>
<protein>
    <recommendedName>
        <fullName evidence="5">FAD-binding domain-containing protein</fullName>
    </recommendedName>
</protein>
<dbReference type="GO" id="GO:0016491">
    <property type="term" value="F:oxidoreductase activity"/>
    <property type="evidence" value="ECO:0007669"/>
    <property type="project" value="UniProtKB-KW"/>
</dbReference>
<dbReference type="EMBL" id="MU839835">
    <property type="protein sequence ID" value="KAK1754315.1"/>
    <property type="molecule type" value="Genomic_DNA"/>
</dbReference>
<dbReference type="InterPro" id="IPR036188">
    <property type="entry name" value="FAD/NAD-bd_sf"/>
</dbReference>
<sequence>MTLKVLIIGSGLAGPSLAYWLGRLGCTVTVIERSADPRRAGQQIDIRGFGVDVMRRMGLEEAIRARCVQEPGTLIVDRRGRRRAYFATRHDGKGDTSISSEFEIMRGDMVGILEEASSKTGRVAYRYGVTVEGIEGWDEADGVRVRFVGGEEEERFDLVVGCDGLWSHTRRLMLEGQGKPDPFKPSGGAIAWVTIPREEADTKEFTWYMAPGRRIMGSRMDRDDCLRAWFATGGLDETHPLYRTLRKGSSMEQRRAWAEHFKGAGWKADRFAREIVESELAADWHCAEMGQVKMDEWYRGRVAVLGDAAYCPTPAGWGTAMALVGAYVLAGEIAKHCGLSAARAGQELSGEGAAAKARHAVPEALKSWDAKLRPLITKVQKASKPVQGLPNSKFAVSTTLFIMGMVETLKLDALMVRLANGGGTDFGWQLPEYEELGYAK</sequence>
<evidence type="ECO:0000259" key="5">
    <source>
        <dbReference type="Pfam" id="PF01494"/>
    </source>
</evidence>
<evidence type="ECO:0000313" key="7">
    <source>
        <dbReference type="Proteomes" id="UP001239445"/>
    </source>
</evidence>
<keyword evidence="3" id="KW-0560">Oxidoreductase</keyword>
<dbReference type="GO" id="GO:0071949">
    <property type="term" value="F:FAD binding"/>
    <property type="evidence" value="ECO:0007669"/>
    <property type="project" value="InterPro"/>
</dbReference>
<evidence type="ECO:0000256" key="2">
    <source>
        <dbReference type="ARBA" id="ARBA00022827"/>
    </source>
</evidence>
<proteinExistence type="predicted"/>
<dbReference type="InterPro" id="IPR051704">
    <property type="entry name" value="FAD_aromatic-hydroxylase"/>
</dbReference>
<dbReference type="Proteomes" id="UP001239445">
    <property type="component" value="Unassembled WGS sequence"/>
</dbReference>
<dbReference type="PANTHER" id="PTHR46865">
    <property type="entry name" value="OXIDOREDUCTASE-RELATED"/>
    <property type="match status" value="1"/>
</dbReference>